<comment type="caution">
    <text evidence="6">The sequence shown here is derived from an EMBL/GenBank/DDBJ whole genome shotgun (WGS) entry which is preliminary data.</text>
</comment>
<feature type="transmembrane region" description="Helical" evidence="5">
    <location>
        <begin position="82"/>
        <end position="100"/>
    </location>
</feature>
<evidence type="ECO:0000256" key="5">
    <source>
        <dbReference type="SAM" id="Phobius"/>
    </source>
</evidence>
<keyword evidence="7" id="KW-1185">Reference proteome</keyword>
<dbReference type="InterPro" id="IPR032808">
    <property type="entry name" value="DoxX"/>
</dbReference>
<sequence length="124" mass="13132">MLSSAAVSTSLQIIVALGLLNVWLVRARASTAYRGGSAQSLKEEFATYGLPEWSFYAVGALKIGSAVLLIVGIWVPALIRPPALIVAVLMVGALAMHAKVKDSPTKFLPALLMLLMCVAIILLQ</sequence>
<accession>A0A557XHR5</accession>
<keyword evidence="3 5" id="KW-1133">Transmembrane helix</keyword>
<comment type="subcellular location">
    <subcellularLocation>
        <location evidence="1">Membrane</location>
        <topology evidence="1">Multi-pass membrane protein</topology>
    </subcellularLocation>
</comment>
<dbReference type="Proteomes" id="UP000320513">
    <property type="component" value="Unassembled WGS sequence"/>
</dbReference>
<reference evidence="6 7" key="1">
    <citation type="submission" date="2019-07" db="EMBL/GenBank/DDBJ databases">
        <title>New Mycobacterium species.</title>
        <authorList>
            <person name="Tortoli E."/>
            <person name="Ghielmetti G."/>
            <person name="Friedel U."/>
            <person name="Trovato A."/>
        </authorList>
    </citation>
    <scope>NUCLEOTIDE SEQUENCE [LARGE SCALE GENOMIC DNA]</scope>
    <source>
        <strain evidence="6 7">16-83</strain>
    </source>
</reference>
<proteinExistence type="predicted"/>
<protein>
    <submittedName>
        <fullName evidence="6">DoxX family protein</fullName>
    </submittedName>
</protein>
<dbReference type="EMBL" id="VMQU01000103">
    <property type="protein sequence ID" value="TVS85235.1"/>
    <property type="molecule type" value="Genomic_DNA"/>
</dbReference>
<evidence type="ECO:0000313" key="7">
    <source>
        <dbReference type="Proteomes" id="UP000320513"/>
    </source>
</evidence>
<gene>
    <name evidence="6" type="ORF">FPZ47_20245</name>
</gene>
<feature type="transmembrane region" description="Helical" evidence="5">
    <location>
        <begin position="53"/>
        <end position="75"/>
    </location>
</feature>
<keyword evidence="2 5" id="KW-0812">Transmembrane</keyword>
<evidence type="ECO:0000256" key="3">
    <source>
        <dbReference type="ARBA" id="ARBA00022989"/>
    </source>
</evidence>
<dbReference type="Pfam" id="PF13564">
    <property type="entry name" value="DoxX_2"/>
    <property type="match status" value="1"/>
</dbReference>
<dbReference type="OrthoDB" id="3700080at2"/>
<evidence type="ECO:0000256" key="4">
    <source>
        <dbReference type="ARBA" id="ARBA00023136"/>
    </source>
</evidence>
<evidence type="ECO:0000256" key="1">
    <source>
        <dbReference type="ARBA" id="ARBA00004141"/>
    </source>
</evidence>
<dbReference type="GO" id="GO:0016020">
    <property type="term" value="C:membrane"/>
    <property type="evidence" value="ECO:0007669"/>
    <property type="project" value="UniProtKB-SubCell"/>
</dbReference>
<evidence type="ECO:0000256" key="2">
    <source>
        <dbReference type="ARBA" id="ARBA00022692"/>
    </source>
</evidence>
<evidence type="ECO:0000313" key="6">
    <source>
        <dbReference type="EMBL" id="TVS85235.1"/>
    </source>
</evidence>
<name>A0A557XHR5_9MYCO</name>
<keyword evidence="4 5" id="KW-0472">Membrane</keyword>
<dbReference type="AlphaFoldDB" id="A0A557XHR5"/>
<feature type="transmembrane region" description="Helical" evidence="5">
    <location>
        <begin position="106"/>
        <end position="123"/>
    </location>
</feature>
<organism evidence="6 7">
    <name type="scientific">Mycobacterium helveticum</name>
    <dbReference type="NCBI Taxonomy" id="2592811"/>
    <lineage>
        <taxon>Bacteria</taxon>
        <taxon>Bacillati</taxon>
        <taxon>Actinomycetota</taxon>
        <taxon>Actinomycetes</taxon>
        <taxon>Mycobacteriales</taxon>
        <taxon>Mycobacteriaceae</taxon>
        <taxon>Mycobacterium</taxon>
    </lineage>
</organism>